<evidence type="ECO:0000256" key="3">
    <source>
        <dbReference type="ARBA" id="ARBA00022475"/>
    </source>
</evidence>
<dbReference type="Gene3D" id="1.20.1250.20">
    <property type="entry name" value="MFS general substrate transporter like domains"/>
    <property type="match status" value="2"/>
</dbReference>
<dbReference type="GO" id="GO:1904680">
    <property type="term" value="F:peptide transmembrane transporter activity"/>
    <property type="evidence" value="ECO:0007669"/>
    <property type="project" value="InterPro"/>
</dbReference>
<evidence type="ECO:0000256" key="1">
    <source>
        <dbReference type="ARBA" id="ARBA00004651"/>
    </source>
</evidence>
<keyword evidence="7 9" id="KW-0472">Membrane</keyword>
<dbReference type="InterPro" id="IPR036259">
    <property type="entry name" value="MFS_trans_sf"/>
</dbReference>
<evidence type="ECO:0000313" key="11">
    <source>
        <dbReference type="EMBL" id="NDK55764.1"/>
    </source>
</evidence>
<feature type="transmembrane region" description="Helical" evidence="9">
    <location>
        <begin position="80"/>
        <end position="98"/>
    </location>
</feature>
<dbReference type="Proteomes" id="UP000478546">
    <property type="component" value="Unassembled WGS sequence"/>
</dbReference>
<dbReference type="PANTHER" id="PTHR23517">
    <property type="entry name" value="RESISTANCE PROTEIN MDTM, PUTATIVE-RELATED-RELATED"/>
    <property type="match status" value="1"/>
</dbReference>
<feature type="transmembrane region" description="Helical" evidence="9">
    <location>
        <begin position="448"/>
        <end position="466"/>
    </location>
</feature>
<dbReference type="RefSeq" id="WP_162345832.1">
    <property type="nucleotide sequence ID" value="NZ_JAAEAA010000008.1"/>
</dbReference>
<proteinExistence type="inferred from homology"/>
<organism evidence="11 12">
    <name type="scientific">Pontibacter fetidus</name>
    <dbReference type="NCBI Taxonomy" id="2700082"/>
    <lineage>
        <taxon>Bacteria</taxon>
        <taxon>Pseudomonadati</taxon>
        <taxon>Bacteroidota</taxon>
        <taxon>Cytophagia</taxon>
        <taxon>Cytophagales</taxon>
        <taxon>Hymenobacteraceae</taxon>
        <taxon>Pontibacter</taxon>
    </lineage>
</organism>
<dbReference type="PROSITE" id="PS01022">
    <property type="entry name" value="PTR2_1"/>
    <property type="match status" value="1"/>
</dbReference>
<evidence type="ECO:0000256" key="9">
    <source>
        <dbReference type="SAM" id="Phobius"/>
    </source>
</evidence>
<keyword evidence="5" id="KW-0571">Peptide transport</keyword>
<evidence type="ECO:0000256" key="6">
    <source>
        <dbReference type="ARBA" id="ARBA00022989"/>
    </source>
</evidence>
<keyword evidence="12" id="KW-1185">Reference proteome</keyword>
<evidence type="ECO:0000256" key="8">
    <source>
        <dbReference type="RuleBase" id="RU003755"/>
    </source>
</evidence>
<keyword evidence="6 9" id="KW-1133">Transmembrane helix</keyword>
<dbReference type="InterPro" id="IPR005279">
    <property type="entry name" value="Dipep/tripep_permease"/>
</dbReference>
<feature type="transmembrane region" description="Helical" evidence="9">
    <location>
        <begin position="273"/>
        <end position="291"/>
    </location>
</feature>
<accession>A0A6B2H957</accession>
<keyword evidence="5" id="KW-0653">Protein transport</keyword>
<dbReference type="CDD" id="cd17346">
    <property type="entry name" value="MFS_DtpA_like"/>
    <property type="match status" value="1"/>
</dbReference>
<dbReference type="AlphaFoldDB" id="A0A6B2H957"/>
<dbReference type="InterPro" id="IPR050171">
    <property type="entry name" value="MFS_Transporters"/>
</dbReference>
<comment type="similarity">
    <text evidence="8">Belongs to the major facilitator superfamily. Proton-dependent oligopeptide transporter (POT/PTR) (TC 2.A.17) family.</text>
</comment>
<dbReference type="PROSITE" id="PS50850">
    <property type="entry name" value="MFS"/>
    <property type="match status" value="1"/>
</dbReference>
<keyword evidence="2 8" id="KW-0813">Transport</keyword>
<dbReference type="GO" id="GO:0005886">
    <property type="term" value="C:plasma membrane"/>
    <property type="evidence" value="ECO:0007669"/>
    <property type="project" value="UniProtKB-SubCell"/>
</dbReference>
<feature type="transmembrane region" description="Helical" evidence="9">
    <location>
        <begin position="55"/>
        <end position="73"/>
    </location>
</feature>
<dbReference type="PANTHER" id="PTHR23517:SF15">
    <property type="entry name" value="PROTON-DEPENDENT OLIGOPEPTIDE FAMILY TRANSPORT PROTEIN"/>
    <property type="match status" value="1"/>
</dbReference>
<dbReference type="NCBIfam" id="TIGR00924">
    <property type="entry name" value="yjdL_sub1_fam"/>
    <property type="match status" value="1"/>
</dbReference>
<feature type="transmembrane region" description="Helical" evidence="9">
    <location>
        <begin position="387"/>
        <end position="407"/>
    </location>
</feature>
<feature type="transmembrane region" description="Helical" evidence="9">
    <location>
        <begin position="172"/>
        <end position="192"/>
    </location>
</feature>
<dbReference type="SUPFAM" id="SSF103473">
    <property type="entry name" value="MFS general substrate transporter"/>
    <property type="match status" value="2"/>
</dbReference>
<feature type="transmembrane region" description="Helical" evidence="9">
    <location>
        <begin position="147"/>
        <end position="166"/>
    </location>
</feature>
<comment type="subcellular location">
    <subcellularLocation>
        <location evidence="1">Cell membrane</location>
        <topology evidence="1">Multi-pass membrane protein</topology>
    </subcellularLocation>
    <subcellularLocation>
        <location evidence="8">Membrane</location>
        <topology evidence="8">Multi-pass membrane protein</topology>
    </subcellularLocation>
</comment>
<gene>
    <name evidence="11" type="ORF">GWO68_07545</name>
</gene>
<keyword evidence="3" id="KW-1003">Cell membrane</keyword>
<feature type="transmembrane region" description="Helical" evidence="9">
    <location>
        <begin position="516"/>
        <end position="536"/>
    </location>
</feature>
<dbReference type="GO" id="GO:0006857">
    <property type="term" value="P:oligopeptide transport"/>
    <property type="evidence" value="ECO:0007669"/>
    <property type="project" value="InterPro"/>
</dbReference>
<reference evidence="11 12" key="1">
    <citation type="submission" date="2020-01" db="EMBL/GenBank/DDBJ databases">
        <authorList>
            <person name="Kim M.K."/>
        </authorList>
    </citation>
    <scope>NUCLEOTIDE SEQUENCE [LARGE SCALE GENOMIC DNA]</scope>
    <source>
        <strain evidence="11 12">BT213</strain>
    </source>
</reference>
<dbReference type="InterPro" id="IPR000109">
    <property type="entry name" value="POT_fam"/>
</dbReference>
<comment type="caution">
    <text evidence="11">The sequence shown here is derived from an EMBL/GenBank/DDBJ whole genome shotgun (WGS) entry which is preliminary data.</text>
</comment>
<protein>
    <submittedName>
        <fullName evidence="11">Peptide MFS transporter</fullName>
    </submittedName>
</protein>
<evidence type="ECO:0000259" key="10">
    <source>
        <dbReference type="PROSITE" id="PS50850"/>
    </source>
</evidence>
<dbReference type="Pfam" id="PF00854">
    <property type="entry name" value="PTR2"/>
    <property type="match status" value="2"/>
</dbReference>
<feature type="transmembrane region" description="Helical" evidence="9">
    <location>
        <begin position="419"/>
        <end position="442"/>
    </location>
</feature>
<keyword evidence="4 8" id="KW-0812">Transmembrane</keyword>
<evidence type="ECO:0000256" key="5">
    <source>
        <dbReference type="ARBA" id="ARBA00022856"/>
    </source>
</evidence>
<sequence>MSTTKSKHPKGLYYLFFSEMWERFGFYLMLAIFFLYMIDAQNGGLGLSKENASDIFGTFIAFVYLTPFVGGLLADRVLGYRLAISIGGILMAIGYIGLALPGDLAMVASLGLIIIGNGFFKPNISTLLGGLYSTPEYQDQKDTGYNIFYMGINLGAFIAPFVASYLRNNYGWGYAFAAAGVGMLLGVLIFWLGNKHYKEADVRKPVAANDMPLMRIFGIVILPAVIAGVLGWVLIPGDIFGSNSTDAFIFGAIPIMVFYGSLWAKASAEDKRPIAALLSIFAVVIVFWAIFKQNGTALTTWAEYYTDREMAEGLTGPAGAIGMVQNVDQSLATVPDYDQNFRARTDAEGKVITKEGVAPYLNNLPKQDWPQEGKPLSLISTELFQSINPFFVILLTPLVVWFFTMLRRRGKEPSTPAKIMWGLVITAMSTLVMVGAVFASMNGAEKSSALWLVGSYAVITIGELFLSPMGLSLVSKLSPPRLTALMMGGWFLATSIGNKLSGVLASMWDKYDHKAYFFLVNCAGSLLAAFAIFLMLKWLRQIVQEHTGKS</sequence>
<feature type="transmembrane region" description="Helical" evidence="9">
    <location>
        <begin position="12"/>
        <end position="35"/>
    </location>
</feature>
<dbReference type="PROSITE" id="PS01023">
    <property type="entry name" value="PTR2_2"/>
    <property type="match status" value="1"/>
</dbReference>
<evidence type="ECO:0000256" key="4">
    <source>
        <dbReference type="ARBA" id="ARBA00022692"/>
    </source>
</evidence>
<feature type="domain" description="Major facilitator superfamily (MFS) profile" evidence="10">
    <location>
        <begin position="1"/>
        <end position="198"/>
    </location>
</feature>
<dbReference type="EMBL" id="JAAEAA010000008">
    <property type="protein sequence ID" value="NDK55764.1"/>
    <property type="molecule type" value="Genomic_DNA"/>
</dbReference>
<evidence type="ECO:0000256" key="7">
    <source>
        <dbReference type="ARBA" id="ARBA00023136"/>
    </source>
</evidence>
<evidence type="ECO:0000256" key="2">
    <source>
        <dbReference type="ARBA" id="ARBA00022448"/>
    </source>
</evidence>
<feature type="transmembrane region" description="Helical" evidence="9">
    <location>
        <begin position="247"/>
        <end position="266"/>
    </location>
</feature>
<feature type="transmembrane region" description="Helical" evidence="9">
    <location>
        <begin position="213"/>
        <end position="235"/>
    </location>
</feature>
<dbReference type="InterPro" id="IPR020846">
    <property type="entry name" value="MFS_dom"/>
</dbReference>
<evidence type="ECO:0000313" key="12">
    <source>
        <dbReference type="Proteomes" id="UP000478546"/>
    </source>
</evidence>
<feature type="transmembrane region" description="Helical" evidence="9">
    <location>
        <begin position="478"/>
        <end position="496"/>
    </location>
</feature>
<dbReference type="InterPro" id="IPR018456">
    <property type="entry name" value="PTR2_symporter_CS"/>
</dbReference>
<name>A0A6B2H957_9BACT</name>